<accession>A0A0D2MCP2</accession>
<name>A0A0D2MCP2_9CHLO</name>
<evidence type="ECO:0000256" key="2">
    <source>
        <dbReference type="SAM" id="SignalP"/>
    </source>
</evidence>
<reference evidence="3 4" key="1">
    <citation type="journal article" date="2013" name="BMC Genomics">
        <title>Reconstruction of the lipid metabolism for the microalga Monoraphidium neglectum from its genome sequence reveals characteristics suitable for biofuel production.</title>
        <authorList>
            <person name="Bogen C."/>
            <person name="Al-Dilaimi A."/>
            <person name="Albersmeier A."/>
            <person name="Wichmann J."/>
            <person name="Grundmann M."/>
            <person name="Rupp O."/>
            <person name="Lauersen K.J."/>
            <person name="Blifernez-Klassen O."/>
            <person name="Kalinowski J."/>
            <person name="Goesmann A."/>
            <person name="Mussgnug J.H."/>
            <person name="Kruse O."/>
        </authorList>
    </citation>
    <scope>NUCLEOTIDE SEQUENCE [LARGE SCALE GENOMIC DNA]</scope>
    <source>
        <strain evidence="3 4">SAG 48.87</strain>
    </source>
</reference>
<evidence type="ECO:0000313" key="4">
    <source>
        <dbReference type="Proteomes" id="UP000054498"/>
    </source>
</evidence>
<evidence type="ECO:0000256" key="1">
    <source>
        <dbReference type="SAM" id="MobiDB-lite"/>
    </source>
</evidence>
<feature type="chain" id="PRO_5012339247" description="4Fe-4S ferredoxin-type domain-containing protein" evidence="2">
    <location>
        <begin position="16"/>
        <end position="350"/>
    </location>
</feature>
<feature type="region of interest" description="Disordered" evidence="1">
    <location>
        <begin position="223"/>
        <end position="259"/>
    </location>
</feature>
<dbReference type="EMBL" id="KK102129">
    <property type="protein sequence ID" value="KIY98596.1"/>
    <property type="molecule type" value="Genomic_DNA"/>
</dbReference>
<evidence type="ECO:0008006" key="5">
    <source>
        <dbReference type="Google" id="ProtNLM"/>
    </source>
</evidence>
<evidence type="ECO:0000313" key="3">
    <source>
        <dbReference type="EMBL" id="KIY98596.1"/>
    </source>
</evidence>
<gene>
    <name evidence="3" type="ORF">MNEG_9364</name>
</gene>
<protein>
    <recommendedName>
        <fullName evidence="5">4Fe-4S ferredoxin-type domain-containing protein</fullName>
    </recommendedName>
</protein>
<keyword evidence="2" id="KW-0732">Signal</keyword>
<dbReference type="RefSeq" id="XP_013897616.1">
    <property type="nucleotide sequence ID" value="XM_014042162.1"/>
</dbReference>
<feature type="signal peptide" evidence="2">
    <location>
        <begin position="1"/>
        <end position="15"/>
    </location>
</feature>
<feature type="non-terminal residue" evidence="3">
    <location>
        <position position="350"/>
    </location>
</feature>
<dbReference type="AlphaFoldDB" id="A0A0D2MCP2"/>
<dbReference type="Proteomes" id="UP000054498">
    <property type="component" value="Unassembled WGS sequence"/>
</dbReference>
<keyword evidence="4" id="KW-1185">Reference proteome</keyword>
<dbReference type="GeneID" id="25742239"/>
<proteinExistence type="predicted"/>
<feature type="compositionally biased region" description="Low complexity" evidence="1">
    <location>
        <begin position="233"/>
        <end position="248"/>
    </location>
</feature>
<dbReference type="KEGG" id="mng:MNEG_9364"/>
<organism evidence="3 4">
    <name type="scientific">Monoraphidium neglectum</name>
    <dbReference type="NCBI Taxonomy" id="145388"/>
    <lineage>
        <taxon>Eukaryota</taxon>
        <taxon>Viridiplantae</taxon>
        <taxon>Chlorophyta</taxon>
        <taxon>core chlorophytes</taxon>
        <taxon>Chlorophyceae</taxon>
        <taxon>CS clade</taxon>
        <taxon>Sphaeropleales</taxon>
        <taxon>Selenastraceae</taxon>
        <taxon>Monoraphidium</taxon>
    </lineage>
</organism>
<sequence length="350" mass="33761">MVALLLLALSHQLSALVQLSAQEAGVQLLDGFHGSGHSIGLGGHGGFGLSGGGGDGGASGRQSPAAALGSRAVSRARSAPVISLGGANLAPPAATSFPRSLDAVLGDRRVWLGAAALLALLLSAERLADGGGHHDDEDSSGADADNALLLRLLRRAVRFALAACGLSRLAPRPPAAGVAFLALAAVTLLMINAQLAVLLKCLCGGWAAVVLRVGRSAFGASGVASGSGGDSSGRGTADAAGSATARVGNGRGEGSAEEDGCGPCDDACPTGLFSAPTAVLGACVAGPPGGKLPLGCGAAGAGGCLPEPPAGLPHECDSRCGGGVGVPLLRLLLGAIQLAVAAAMCMPHPA</sequence>